<reference evidence="3" key="1">
    <citation type="submission" date="2021-04" db="EMBL/GenBank/DDBJ databases">
        <authorList>
            <consortium name="Wellcome Sanger Institute Data Sharing"/>
        </authorList>
    </citation>
    <scope>NUCLEOTIDE SEQUENCE [LARGE SCALE GENOMIC DNA]</scope>
</reference>
<reference evidence="3" key="2">
    <citation type="submission" date="2025-08" db="UniProtKB">
        <authorList>
            <consortium name="Ensembl"/>
        </authorList>
    </citation>
    <scope>IDENTIFICATION</scope>
</reference>
<feature type="compositionally biased region" description="Basic and acidic residues" evidence="2">
    <location>
        <begin position="21"/>
        <end position="36"/>
    </location>
</feature>
<dbReference type="GeneTree" id="ENSGT00390000000596"/>
<feature type="coiled-coil region" evidence="1">
    <location>
        <begin position="124"/>
        <end position="158"/>
    </location>
</feature>
<keyword evidence="1" id="KW-0175">Coiled coil</keyword>
<feature type="coiled-coil region" evidence="1">
    <location>
        <begin position="192"/>
        <end position="219"/>
    </location>
</feature>
<feature type="region of interest" description="Disordered" evidence="2">
    <location>
        <begin position="21"/>
        <end position="65"/>
    </location>
</feature>
<evidence type="ECO:0000256" key="2">
    <source>
        <dbReference type="SAM" id="MobiDB-lite"/>
    </source>
</evidence>
<organism evidence="3 4">
    <name type="scientific">Sparus aurata</name>
    <name type="common">Gilthead sea bream</name>
    <dbReference type="NCBI Taxonomy" id="8175"/>
    <lineage>
        <taxon>Eukaryota</taxon>
        <taxon>Metazoa</taxon>
        <taxon>Chordata</taxon>
        <taxon>Craniata</taxon>
        <taxon>Vertebrata</taxon>
        <taxon>Euteleostomi</taxon>
        <taxon>Actinopterygii</taxon>
        <taxon>Neopterygii</taxon>
        <taxon>Teleostei</taxon>
        <taxon>Neoteleostei</taxon>
        <taxon>Acanthomorphata</taxon>
        <taxon>Eupercaria</taxon>
        <taxon>Spariformes</taxon>
        <taxon>Sparidae</taxon>
        <taxon>Sparus</taxon>
    </lineage>
</organism>
<dbReference type="InterPro" id="IPR038929">
    <property type="entry name" value="CCDC13"/>
</dbReference>
<dbReference type="Ensembl" id="ENSSAUT00010060423.1">
    <property type="protein sequence ID" value="ENSSAUP00010057549.1"/>
    <property type="gene ID" value="ENSSAUG00010023531.1"/>
</dbReference>
<dbReference type="GO" id="GO:0031122">
    <property type="term" value="P:cytoplasmic microtubule organization"/>
    <property type="evidence" value="ECO:0007669"/>
    <property type="project" value="TreeGrafter"/>
</dbReference>
<feature type="region of interest" description="Disordered" evidence="2">
    <location>
        <begin position="415"/>
        <end position="443"/>
    </location>
</feature>
<feature type="region of interest" description="Disordered" evidence="2">
    <location>
        <begin position="455"/>
        <end position="523"/>
    </location>
</feature>
<dbReference type="PANTHER" id="PTHR31935:SF1">
    <property type="entry name" value="COILED-COIL DOMAIN-CONTAINING PROTEIN 13"/>
    <property type="match status" value="1"/>
</dbReference>
<feature type="compositionally biased region" description="Gly residues" evidence="2">
    <location>
        <begin position="506"/>
        <end position="523"/>
    </location>
</feature>
<evidence type="ECO:0000256" key="1">
    <source>
        <dbReference type="SAM" id="Coils"/>
    </source>
</evidence>
<dbReference type="Proteomes" id="UP000472265">
    <property type="component" value="Chromosome 21"/>
</dbReference>
<protein>
    <submittedName>
        <fullName evidence="3">Coiled-coil domain containing 13</fullName>
    </submittedName>
</protein>
<feature type="region of interest" description="Disordered" evidence="2">
    <location>
        <begin position="163"/>
        <end position="188"/>
    </location>
</feature>
<dbReference type="AlphaFoldDB" id="A0A671Y1Z5"/>
<name>A0A671Y1Z5_SPAAU</name>
<accession>A0A671Y1Z5</accession>
<feature type="compositionally biased region" description="Polar residues" evidence="2">
    <location>
        <begin position="431"/>
        <end position="443"/>
    </location>
</feature>
<evidence type="ECO:0000313" key="3">
    <source>
        <dbReference type="Ensembl" id="ENSSAUP00010057549.1"/>
    </source>
</evidence>
<evidence type="ECO:0000313" key="4">
    <source>
        <dbReference type="Proteomes" id="UP000472265"/>
    </source>
</evidence>
<feature type="compositionally biased region" description="Basic and acidic residues" evidence="2">
    <location>
        <begin position="490"/>
        <end position="504"/>
    </location>
</feature>
<proteinExistence type="predicted"/>
<keyword evidence="4" id="KW-1185">Reference proteome</keyword>
<feature type="compositionally biased region" description="Polar residues" evidence="2">
    <location>
        <begin position="474"/>
        <end position="485"/>
    </location>
</feature>
<dbReference type="GO" id="GO:0034451">
    <property type="term" value="C:centriolar satellite"/>
    <property type="evidence" value="ECO:0007669"/>
    <property type="project" value="TreeGrafter"/>
</dbReference>
<reference evidence="3" key="3">
    <citation type="submission" date="2025-09" db="UniProtKB">
        <authorList>
            <consortium name="Ensembl"/>
        </authorList>
    </citation>
    <scope>IDENTIFICATION</scope>
</reference>
<dbReference type="PANTHER" id="PTHR31935">
    <property type="entry name" value="COILED-COIL DOMAIN-CONTAINING PROTEIN 13"/>
    <property type="match status" value="1"/>
</dbReference>
<feature type="compositionally biased region" description="Polar residues" evidence="2">
    <location>
        <begin position="169"/>
        <end position="180"/>
    </location>
</feature>
<gene>
    <name evidence="3" type="primary">ccdc13</name>
</gene>
<sequence>MEHDDELNDLRLQFQVLQKQQEKRKLDRKKEKEPDKLNVSAAQDDLDLSQQGIQADNPEDRLPGLQNENLLDQLRELKDENGRLFKLLSEKNFEIKHLTKKREEERLALAGTSGLAGDIAATKIVELSKKNRELTAEIEQEKIKSKQNSNRIKELEKKLQAALVHSPPGQKQDTKSQNKVPSEDCEQENPVVKSLQEKLAAAQLKVTEYRNQVQSVKQELKVAHKVLISEVGEGVNLQQVISCPGSFRGRSQQILALQTRTTLYHHQEEGVHPLMEERPMLVTSHDLRDLEQQLNQVNHRRQPSFLSVEEECVGMGVLQKTPPQERNLIHIRTIEKERKEAFERISVDYETLLKDHEDMKKKLEASKARNKSLSCEIKILKGQISTLLEKGKHDDELVDALLKQQTRMQEVLKQLNQQQNKQSKETQQSKMQQPRSEPSEQDTLIQKLKTKIKEQEKRIKQLSVKEEGDEKQSNPKTTICSSQSPPEEGDSNKRITSPRERSEAEGFGGRTEGPGGAPRDGGL</sequence>
<dbReference type="OMA" id="MELKSHS"/>
<feature type="compositionally biased region" description="Basic and acidic residues" evidence="2">
    <location>
        <begin position="455"/>
        <end position="473"/>
    </location>
</feature>
<dbReference type="GO" id="GO:1905515">
    <property type="term" value="P:non-motile cilium assembly"/>
    <property type="evidence" value="ECO:0007669"/>
    <property type="project" value="TreeGrafter"/>
</dbReference>
<feature type="compositionally biased region" description="Low complexity" evidence="2">
    <location>
        <begin position="415"/>
        <end position="430"/>
    </location>
</feature>
<dbReference type="InParanoid" id="A0A671Y1Z5"/>